<dbReference type="OrthoDB" id="2678579at2"/>
<keyword evidence="1" id="KW-0812">Transmembrane</keyword>
<dbReference type="EMBL" id="SSTM01000002">
    <property type="protein sequence ID" value="TJW11508.1"/>
    <property type="molecule type" value="Genomic_DNA"/>
</dbReference>
<comment type="caution">
    <text evidence="2">The sequence shown here is derived from an EMBL/GenBank/DDBJ whole genome shotgun (WGS) entry which is preliminary data.</text>
</comment>
<dbReference type="InterPro" id="IPR012337">
    <property type="entry name" value="RNaseH-like_sf"/>
</dbReference>
<organism evidence="2 3">
    <name type="scientific">Parvibacter caecicola</name>
    <dbReference type="NCBI Taxonomy" id="747645"/>
    <lineage>
        <taxon>Bacteria</taxon>
        <taxon>Bacillati</taxon>
        <taxon>Actinomycetota</taxon>
        <taxon>Coriobacteriia</taxon>
        <taxon>Coriobacteriales</taxon>
        <taxon>Coriobacteriaceae</taxon>
        <taxon>Parvibacter</taxon>
    </lineage>
</organism>
<name>A0A4T9T8X0_9ACTN</name>
<dbReference type="SUPFAM" id="SSF53098">
    <property type="entry name" value="Ribonuclease H-like"/>
    <property type="match status" value="1"/>
</dbReference>
<evidence type="ECO:0000256" key="1">
    <source>
        <dbReference type="SAM" id="Phobius"/>
    </source>
</evidence>
<reference evidence="2 3" key="1">
    <citation type="submission" date="2019-04" db="EMBL/GenBank/DDBJ databases">
        <title>Microbes associate with the intestines of laboratory mice.</title>
        <authorList>
            <person name="Navarre W."/>
            <person name="Wong E."/>
            <person name="Huang K.C."/>
            <person name="Tropini C."/>
            <person name="Ng K."/>
            <person name="Yu B."/>
        </authorList>
    </citation>
    <scope>NUCLEOTIDE SEQUENCE [LARGE SCALE GENOMIC DNA]</scope>
    <source>
        <strain evidence="2 3">NM48_B13</strain>
    </source>
</reference>
<dbReference type="Proteomes" id="UP000309454">
    <property type="component" value="Unassembled WGS sequence"/>
</dbReference>
<sequence length="264" mass="30682">MDVRYKRHKQARKTLKEIEESPRDYLVIHYSCESFYDIHDGRTPRITSIAVRELDSGQTHSFSIHKIAEKQGVPLDVINGKYDELEKAMLDELMDFIQKSTKFKWVHWNMRDINYGFPAIYHRYEVLNGTPCKIDDSRLIDIARVLKDCYGEGYAGGHPRMQKLLELNDMSHRELLSGKGEAVAFSAHEYVKLHQSTLRKVNEISNIVTMACENKLKTASSLIEIYGWSPQSLYEMLRDRWWFAILAFMLGVVAGLVLEKAWSF</sequence>
<protein>
    <recommendedName>
        <fullName evidence="4">3'-5' exonuclease</fullName>
    </recommendedName>
</protein>
<feature type="transmembrane region" description="Helical" evidence="1">
    <location>
        <begin position="241"/>
        <end position="258"/>
    </location>
</feature>
<keyword evidence="1" id="KW-1133">Transmembrane helix</keyword>
<gene>
    <name evidence="2" type="ORF">E5982_04740</name>
</gene>
<evidence type="ECO:0000313" key="3">
    <source>
        <dbReference type="Proteomes" id="UP000309454"/>
    </source>
</evidence>
<evidence type="ECO:0008006" key="4">
    <source>
        <dbReference type="Google" id="ProtNLM"/>
    </source>
</evidence>
<keyword evidence="1" id="KW-0472">Membrane</keyword>
<keyword evidence="3" id="KW-1185">Reference proteome</keyword>
<proteinExistence type="predicted"/>
<evidence type="ECO:0000313" key="2">
    <source>
        <dbReference type="EMBL" id="TJW11508.1"/>
    </source>
</evidence>
<dbReference type="AlphaFoldDB" id="A0A4T9T8X0"/>
<accession>A0A4T9T8X0</accession>